<organism evidence="1 2">
    <name type="scientific">Potamilus streckersoni</name>
    <dbReference type="NCBI Taxonomy" id="2493646"/>
    <lineage>
        <taxon>Eukaryota</taxon>
        <taxon>Metazoa</taxon>
        <taxon>Spiralia</taxon>
        <taxon>Lophotrochozoa</taxon>
        <taxon>Mollusca</taxon>
        <taxon>Bivalvia</taxon>
        <taxon>Autobranchia</taxon>
        <taxon>Heteroconchia</taxon>
        <taxon>Palaeoheterodonta</taxon>
        <taxon>Unionida</taxon>
        <taxon>Unionoidea</taxon>
        <taxon>Unionidae</taxon>
        <taxon>Ambleminae</taxon>
        <taxon>Lampsilini</taxon>
        <taxon>Potamilus</taxon>
    </lineage>
</organism>
<dbReference type="EMBL" id="JAEAOA010002342">
    <property type="protein sequence ID" value="KAK3593972.1"/>
    <property type="molecule type" value="Genomic_DNA"/>
</dbReference>
<evidence type="ECO:0000313" key="2">
    <source>
        <dbReference type="Proteomes" id="UP001195483"/>
    </source>
</evidence>
<accession>A0AAE0VYK4</accession>
<reference evidence="1" key="1">
    <citation type="journal article" date="2021" name="Genome Biol. Evol.">
        <title>A High-Quality Reference Genome for a Parasitic Bivalve with Doubly Uniparental Inheritance (Bivalvia: Unionida).</title>
        <authorList>
            <person name="Smith C.H."/>
        </authorList>
    </citation>
    <scope>NUCLEOTIDE SEQUENCE</scope>
    <source>
        <strain evidence="1">CHS0354</strain>
    </source>
</reference>
<dbReference type="Proteomes" id="UP001195483">
    <property type="component" value="Unassembled WGS sequence"/>
</dbReference>
<comment type="caution">
    <text evidence="1">The sequence shown here is derived from an EMBL/GenBank/DDBJ whole genome shotgun (WGS) entry which is preliminary data.</text>
</comment>
<sequence>MAQWDVIDMNSTLNRVRASLNFPEFHGVSGRAVRRDSPQCCYLPRNHYCYYKASRILRCGFI</sequence>
<keyword evidence="2" id="KW-1185">Reference proteome</keyword>
<dbReference type="AlphaFoldDB" id="A0AAE0VYK4"/>
<reference evidence="1" key="2">
    <citation type="journal article" date="2021" name="Genome Biol. Evol.">
        <title>Developing a high-quality reference genome for a parasitic bivalve with doubly uniparental inheritance (Bivalvia: Unionida).</title>
        <authorList>
            <person name="Smith C.H."/>
        </authorList>
    </citation>
    <scope>NUCLEOTIDE SEQUENCE</scope>
    <source>
        <strain evidence="1">CHS0354</strain>
        <tissue evidence="1">Mantle</tissue>
    </source>
</reference>
<evidence type="ECO:0000313" key="1">
    <source>
        <dbReference type="EMBL" id="KAK3593972.1"/>
    </source>
</evidence>
<protein>
    <submittedName>
        <fullName evidence="1">Uncharacterized protein</fullName>
    </submittedName>
</protein>
<gene>
    <name evidence="1" type="ORF">CHS0354_040711</name>
</gene>
<proteinExistence type="predicted"/>
<name>A0AAE0VYK4_9BIVA</name>
<reference evidence="1" key="3">
    <citation type="submission" date="2023-05" db="EMBL/GenBank/DDBJ databases">
        <authorList>
            <person name="Smith C.H."/>
        </authorList>
    </citation>
    <scope>NUCLEOTIDE SEQUENCE</scope>
    <source>
        <strain evidence="1">CHS0354</strain>
        <tissue evidence="1">Mantle</tissue>
    </source>
</reference>